<evidence type="ECO:0000313" key="11">
    <source>
        <dbReference type="Proteomes" id="UP000002012"/>
    </source>
</evidence>
<gene>
    <name evidence="8" type="primary">nth</name>
    <name evidence="10" type="ordered locus">Dacet_2403</name>
</gene>
<evidence type="ECO:0000256" key="8">
    <source>
        <dbReference type="HAMAP-Rule" id="MF_00942"/>
    </source>
</evidence>
<keyword evidence="8" id="KW-0479">Metal-binding</keyword>
<keyword evidence="4 8" id="KW-0378">Hydrolase</keyword>
<evidence type="ECO:0000256" key="3">
    <source>
        <dbReference type="ARBA" id="ARBA00022763"/>
    </source>
</evidence>
<dbReference type="InterPro" id="IPR000445">
    <property type="entry name" value="HhH_motif"/>
</dbReference>
<dbReference type="SMART" id="SM00478">
    <property type="entry name" value="ENDO3c"/>
    <property type="match status" value="1"/>
</dbReference>
<organism evidence="10 11">
    <name type="scientific">Denitrovibrio acetiphilus (strain DSM 12809 / NBRC 114555 / N2460)</name>
    <dbReference type="NCBI Taxonomy" id="522772"/>
    <lineage>
        <taxon>Bacteria</taxon>
        <taxon>Pseudomonadati</taxon>
        <taxon>Deferribacterota</taxon>
        <taxon>Deferribacteres</taxon>
        <taxon>Deferribacterales</taxon>
        <taxon>Geovibrionaceae</taxon>
        <taxon>Denitrovibrio</taxon>
    </lineage>
</organism>
<keyword evidence="5 8" id="KW-0234">DNA repair</keyword>
<keyword evidence="8" id="KW-0238">DNA-binding</keyword>
<dbReference type="InParanoid" id="D4H3R3"/>
<keyword evidence="7 8" id="KW-0326">Glycosidase</keyword>
<dbReference type="PANTHER" id="PTHR43286">
    <property type="entry name" value="ENDONUCLEASE III-LIKE PROTEIN 1"/>
    <property type="match status" value="1"/>
</dbReference>
<comment type="cofactor">
    <cofactor evidence="8">
        <name>[4Fe-4S] cluster</name>
        <dbReference type="ChEBI" id="CHEBI:49883"/>
    </cofactor>
    <text evidence="8">Binds 1 [4Fe-4S] cluster.</text>
</comment>
<dbReference type="CDD" id="cd00056">
    <property type="entry name" value="ENDO3c"/>
    <property type="match status" value="1"/>
</dbReference>
<keyword evidence="2 8" id="KW-0004">4Fe-4S</keyword>
<dbReference type="InterPro" id="IPR023170">
    <property type="entry name" value="HhH_base_excis_C"/>
</dbReference>
<feature type="binding site" evidence="8">
    <location>
        <position position="201"/>
    </location>
    <ligand>
        <name>[4Fe-4S] cluster</name>
        <dbReference type="ChEBI" id="CHEBI:49883"/>
    </ligand>
</feature>
<dbReference type="Gene3D" id="1.10.340.30">
    <property type="entry name" value="Hypothetical protein, domain 2"/>
    <property type="match status" value="1"/>
</dbReference>
<dbReference type="PANTHER" id="PTHR43286:SF1">
    <property type="entry name" value="ENDONUCLEASE III-LIKE PROTEIN 1"/>
    <property type="match status" value="1"/>
</dbReference>
<dbReference type="eggNOG" id="COG0177">
    <property type="taxonomic scope" value="Bacteria"/>
</dbReference>
<dbReference type="SUPFAM" id="SSF48150">
    <property type="entry name" value="DNA-glycosylase"/>
    <property type="match status" value="1"/>
</dbReference>
<keyword evidence="3 8" id="KW-0227">DNA damage</keyword>
<name>D4H3R3_DENA2</name>
<dbReference type="Proteomes" id="UP000002012">
    <property type="component" value="Chromosome"/>
</dbReference>
<proteinExistence type="inferred from homology"/>
<evidence type="ECO:0000256" key="4">
    <source>
        <dbReference type="ARBA" id="ARBA00022801"/>
    </source>
</evidence>
<dbReference type="GO" id="GO:0006289">
    <property type="term" value="P:nucleotide-excision repair"/>
    <property type="evidence" value="ECO:0007669"/>
    <property type="project" value="TreeGrafter"/>
</dbReference>
<evidence type="ECO:0000256" key="2">
    <source>
        <dbReference type="ARBA" id="ARBA00022485"/>
    </source>
</evidence>
<dbReference type="KEGG" id="dap:Dacet_2403"/>
<accession>D4H3R3</accession>
<dbReference type="GO" id="GO:0003677">
    <property type="term" value="F:DNA binding"/>
    <property type="evidence" value="ECO:0007669"/>
    <property type="project" value="UniProtKB-UniRule"/>
</dbReference>
<dbReference type="GO" id="GO:0140078">
    <property type="term" value="F:class I DNA-(apurinic or apyrimidinic site) endonuclease activity"/>
    <property type="evidence" value="ECO:0007669"/>
    <property type="project" value="UniProtKB-EC"/>
</dbReference>
<dbReference type="GO" id="GO:0006285">
    <property type="term" value="P:base-excision repair, AP site formation"/>
    <property type="evidence" value="ECO:0007669"/>
    <property type="project" value="TreeGrafter"/>
</dbReference>
<feature type="binding site" evidence="8">
    <location>
        <position position="204"/>
    </location>
    <ligand>
        <name>[4Fe-4S] cluster</name>
        <dbReference type="ChEBI" id="CHEBI:49883"/>
    </ligand>
</feature>
<dbReference type="GO" id="GO:0000703">
    <property type="term" value="F:oxidized pyrimidine nucleobase lesion DNA N-glycosylase activity"/>
    <property type="evidence" value="ECO:0007669"/>
    <property type="project" value="TreeGrafter"/>
</dbReference>
<reference evidence="10" key="1">
    <citation type="journal article" date="2010" name="Stand. Genomic Sci.">
        <title>Complete genome sequence of Denitrovibrio acetiphilus type strain (N2460).</title>
        <authorList>
            <person name="Kiss H."/>
            <person name="Lang E."/>
            <person name="Lapidus A."/>
            <person name="Copeland A."/>
            <person name="Nolan M."/>
            <person name="Glavina Del Rio T."/>
            <person name="Chen F."/>
            <person name="Lucas S."/>
            <person name="Tice H."/>
            <person name="Cheng J.F."/>
            <person name="Han C."/>
            <person name="Goodwin L."/>
            <person name="Pitluck S."/>
            <person name="Liolios K."/>
            <person name="Pati A."/>
            <person name="Ivanova N."/>
            <person name="Mavromatis K."/>
            <person name="Chen A."/>
            <person name="Palaniappan K."/>
            <person name="Land M."/>
            <person name="Hauser L."/>
            <person name="Chang Y.J."/>
            <person name="Jeffries C.D."/>
            <person name="Detter J.C."/>
            <person name="Brettin T."/>
            <person name="Spring S."/>
            <person name="Rohde M."/>
            <person name="Goker M."/>
            <person name="Woyke T."/>
            <person name="Bristow J."/>
            <person name="Eisen J.A."/>
            <person name="Markowitz V."/>
            <person name="Hugenholtz P."/>
            <person name="Kyrpides N.C."/>
            <person name="Klenk H.P."/>
        </authorList>
    </citation>
    <scope>NUCLEOTIDE SEQUENCE [LARGE SCALE GENOMIC DNA]</scope>
    <source>
        <strain evidence="10">DSM 12809</strain>
    </source>
</reference>
<dbReference type="EMBL" id="CP001968">
    <property type="protein sequence ID" value="ADD69165.1"/>
    <property type="molecule type" value="Genomic_DNA"/>
</dbReference>
<dbReference type="HOGENOM" id="CLU_012862_3_4_0"/>
<dbReference type="AlphaFoldDB" id="D4H3R3"/>
<protein>
    <recommendedName>
        <fullName evidence="8">Endonuclease III</fullName>
        <ecNumber evidence="8">4.2.99.18</ecNumber>
    </recommendedName>
    <alternativeName>
        <fullName evidence="8">DNA-(apurinic or apyrimidinic site) lyase</fullName>
    </alternativeName>
</protein>
<evidence type="ECO:0000256" key="1">
    <source>
        <dbReference type="ARBA" id="ARBA00008343"/>
    </source>
</evidence>
<dbReference type="GO" id="GO:0051539">
    <property type="term" value="F:4 iron, 4 sulfur cluster binding"/>
    <property type="evidence" value="ECO:0007669"/>
    <property type="project" value="UniProtKB-UniRule"/>
</dbReference>
<dbReference type="STRING" id="522772.Dacet_2403"/>
<dbReference type="Pfam" id="PF00730">
    <property type="entry name" value="HhH-GPD"/>
    <property type="match status" value="1"/>
</dbReference>
<evidence type="ECO:0000313" key="10">
    <source>
        <dbReference type="EMBL" id="ADD69165.1"/>
    </source>
</evidence>
<dbReference type="RefSeq" id="WP_013011666.1">
    <property type="nucleotide sequence ID" value="NC_013943.1"/>
</dbReference>
<comment type="similarity">
    <text evidence="1 8">Belongs to the Nth/MutY family.</text>
</comment>
<sequence length="219" mass="25222">MKKSDIHEVYEILEDVYRNMDEPSVTKISKQTRRDPFRVLISCLISLRTKDEVTLAASNRLFAKADTPEKMLTIPADEIAKLIYPAGFYKTKSNTITNICRILLDEYDGKVPDEIDELLKLKGVGRKTANLVVVEGYGRDAICVDTHVHRIFNRLGYVATKTPDKTEMELRKHLPIKYWIRINEILVSYGREICTPVSPHCSYCRLSDICDKVSVDRRR</sequence>
<dbReference type="InterPro" id="IPR011257">
    <property type="entry name" value="DNA_glycosylase"/>
</dbReference>
<dbReference type="HAMAP" id="MF_00942">
    <property type="entry name" value="Nth"/>
    <property type="match status" value="1"/>
</dbReference>
<dbReference type="FunFam" id="1.10.340.30:FF:000001">
    <property type="entry name" value="Endonuclease III"/>
    <property type="match status" value="1"/>
</dbReference>
<dbReference type="PaxDb" id="522772-Dacet_2403"/>
<evidence type="ECO:0000259" key="9">
    <source>
        <dbReference type="SMART" id="SM00478"/>
    </source>
</evidence>
<keyword evidence="6 8" id="KW-0456">Lyase</keyword>
<evidence type="ECO:0000256" key="5">
    <source>
        <dbReference type="ARBA" id="ARBA00023204"/>
    </source>
</evidence>
<dbReference type="InterPro" id="IPR003265">
    <property type="entry name" value="HhH-GPD_domain"/>
</dbReference>
<dbReference type="OrthoDB" id="9800977at2"/>
<dbReference type="PIRSF" id="PIRSF001435">
    <property type="entry name" value="Nth"/>
    <property type="match status" value="1"/>
</dbReference>
<comment type="catalytic activity">
    <reaction evidence="8">
        <text>2'-deoxyribonucleotide-(2'-deoxyribose 5'-phosphate)-2'-deoxyribonucleotide-DNA = a 3'-end 2'-deoxyribonucleotide-(2,3-dehydro-2,3-deoxyribose 5'-phosphate)-DNA + a 5'-end 5'-phospho-2'-deoxyribonucleoside-DNA + H(+)</text>
        <dbReference type="Rhea" id="RHEA:66592"/>
        <dbReference type="Rhea" id="RHEA-COMP:13180"/>
        <dbReference type="Rhea" id="RHEA-COMP:16897"/>
        <dbReference type="Rhea" id="RHEA-COMP:17067"/>
        <dbReference type="ChEBI" id="CHEBI:15378"/>
        <dbReference type="ChEBI" id="CHEBI:136412"/>
        <dbReference type="ChEBI" id="CHEBI:157695"/>
        <dbReference type="ChEBI" id="CHEBI:167181"/>
        <dbReference type="EC" id="4.2.99.18"/>
    </reaction>
</comment>
<feature type="domain" description="HhH-GPD" evidence="9">
    <location>
        <begin position="45"/>
        <end position="192"/>
    </location>
</feature>
<keyword evidence="8" id="KW-0408">Iron</keyword>
<feature type="binding site" evidence="8">
    <location>
        <position position="194"/>
    </location>
    <ligand>
        <name>[4Fe-4S] cluster</name>
        <dbReference type="ChEBI" id="CHEBI:49883"/>
    </ligand>
</feature>
<dbReference type="EC" id="4.2.99.18" evidence="8"/>
<evidence type="ECO:0000256" key="6">
    <source>
        <dbReference type="ARBA" id="ARBA00023239"/>
    </source>
</evidence>
<keyword evidence="11" id="KW-1185">Reference proteome</keyword>
<feature type="binding site" evidence="8">
    <location>
        <position position="210"/>
    </location>
    <ligand>
        <name>[4Fe-4S] cluster</name>
        <dbReference type="ChEBI" id="CHEBI:49883"/>
    </ligand>
</feature>
<keyword evidence="8" id="KW-0411">Iron-sulfur</keyword>
<evidence type="ECO:0000256" key="7">
    <source>
        <dbReference type="ARBA" id="ARBA00023295"/>
    </source>
</evidence>
<comment type="function">
    <text evidence="8">DNA repair enzyme that has both DNA N-glycosylase activity and AP-lyase activity. The DNA N-glycosylase activity releases various damaged pyrimidines from DNA by cleaving the N-glycosidic bond, leaving an AP (apurinic/apyrimidinic) site. The AP-lyase activity cleaves the phosphodiester bond 3' to the AP site by a beta-elimination, leaving a 3'-terminal unsaturated sugar and a product with a terminal 5'-phosphate.</text>
</comment>
<dbReference type="Gene3D" id="1.10.1670.10">
    <property type="entry name" value="Helix-hairpin-Helix base-excision DNA repair enzymes (C-terminal)"/>
    <property type="match status" value="1"/>
</dbReference>
<dbReference type="InterPro" id="IPR005759">
    <property type="entry name" value="Nth"/>
</dbReference>
<dbReference type="GO" id="GO:0046872">
    <property type="term" value="F:metal ion binding"/>
    <property type="evidence" value="ECO:0007669"/>
    <property type="project" value="UniProtKB-KW"/>
</dbReference>
<dbReference type="Pfam" id="PF00633">
    <property type="entry name" value="HHH"/>
    <property type="match status" value="1"/>
</dbReference>